<dbReference type="EMBL" id="JBBMFA010000098">
    <property type="protein sequence ID" value="MEQ2520860.1"/>
    <property type="molecule type" value="Genomic_DNA"/>
</dbReference>
<reference evidence="3 4" key="1">
    <citation type="submission" date="2024-03" db="EMBL/GenBank/DDBJ databases">
        <title>Human intestinal bacterial collection.</title>
        <authorList>
            <person name="Pauvert C."/>
            <person name="Hitch T.C.A."/>
            <person name="Clavel T."/>
        </authorList>
    </citation>
    <scope>NUCLEOTIDE SEQUENCE [LARGE SCALE GENOMIC DNA]</scope>
    <source>
        <strain evidence="3 4">CLA-JM-H11</strain>
    </source>
</reference>
<protein>
    <submittedName>
        <fullName evidence="3">Alpha/beta hydrolase</fullName>
    </submittedName>
</protein>
<dbReference type="Proteomes" id="UP001477672">
    <property type="component" value="Unassembled WGS sequence"/>
</dbReference>
<name>A0ABV1GGC8_9FIRM</name>
<organism evidence="3 4">
    <name type="scientific">Ruthenibacterium intestinale</name>
    <dbReference type="NCBI Taxonomy" id="3133163"/>
    <lineage>
        <taxon>Bacteria</taxon>
        <taxon>Bacillati</taxon>
        <taxon>Bacillota</taxon>
        <taxon>Clostridia</taxon>
        <taxon>Eubacteriales</taxon>
        <taxon>Oscillospiraceae</taxon>
        <taxon>Ruthenibacterium</taxon>
    </lineage>
</organism>
<dbReference type="PANTHER" id="PTHR48081:SF8">
    <property type="entry name" value="ALPHA_BETA HYDROLASE FOLD-3 DOMAIN-CONTAINING PROTEIN-RELATED"/>
    <property type="match status" value="1"/>
</dbReference>
<evidence type="ECO:0000256" key="1">
    <source>
        <dbReference type="ARBA" id="ARBA00022801"/>
    </source>
</evidence>
<proteinExistence type="predicted"/>
<dbReference type="RefSeq" id="WP_349216407.1">
    <property type="nucleotide sequence ID" value="NZ_JBBMFA010000098.1"/>
</dbReference>
<comment type="caution">
    <text evidence="3">The sequence shown here is derived from an EMBL/GenBank/DDBJ whole genome shotgun (WGS) entry which is preliminary data.</text>
</comment>
<dbReference type="SUPFAM" id="SSF53474">
    <property type="entry name" value="alpha/beta-Hydrolases"/>
    <property type="match status" value="1"/>
</dbReference>
<evidence type="ECO:0000313" key="4">
    <source>
        <dbReference type="Proteomes" id="UP001477672"/>
    </source>
</evidence>
<evidence type="ECO:0000313" key="3">
    <source>
        <dbReference type="EMBL" id="MEQ2520860.1"/>
    </source>
</evidence>
<dbReference type="Gene3D" id="3.40.50.1820">
    <property type="entry name" value="alpha/beta hydrolase"/>
    <property type="match status" value="1"/>
</dbReference>
<dbReference type="InterPro" id="IPR029058">
    <property type="entry name" value="AB_hydrolase_fold"/>
</dbReference>
<evidence type="ECO:0000259" key="2">
    <source>
        <dbReference type="Pfam" id="PF07859"/>
    </source>
</evidence>
<dbReference type="GO" id="GO:0016787">
    <property type="term" value="F:hydrolase activity"/>
    <property type="evidence" value="ECO:0007669"/>
    <property type="project" value="UniProtKB-KW"/>
</dbReference>
<accession>A0ABV1GGC8</accession>
<dbReference type="InterPro" id="IPR050300">
    <property type="entry name" value="GDXG_lipolytic_enzyme"/>
</dbReference>
<dbReference type="Pfam" id="PF07859">
    <property type="entry name" value="Abhydrolase_3"/>
    <property type="match status" value="1"/>
</dbReference>
<feature type="domain" description="Alpha/beta hydrolase fold-3" evidence="2">
    <location>
        <begin position="73"/>
        <end position="275"/>
    </location>
</feature>
<keyword evidence="4" id="KW-1185">Reference proteome</keyword>
<dbReference type="PANTHER" id="PTHR48081">
    <property type="entry name" value="AB HYDROLASE SUPERFAMILY PROTEIN C4A8.06C"/>
    <property type="match status" value="1"/>
</dbReference>
<gene>
    <name evidence="3" type="ORF">WMO24_10535</name>
</gene>
<dbReference type="InterPro" id="IPR013094">
    <property type="entry name" value="AB_hydrolase_3"/>
</dbReference>
<sequence length="318" mass="35612">MSITHSMVFSFCKKGKRRYVSGQDQNYPARRAEEEKQNRFANAPRSVHICQVQAGDVTVELLSHPRNPTDRIVLYIHGGGFVVGSVKTRRMFTGYLVTKLGFNVAAPEYRLAPEHPFPAAPRDCFAAYRALLEEYAPERIVLLGESAGGNLVLSLLLQIKEAGLPMPAAALCFSPCVQFDQTFPSYTRNRATEAMVDDLWTETQEAYLGIKDSAVVRNSFAAPYYGSFAGCPPICLWASESEVLRDDSLMLFEKLKTEGHPCRLYLRKGMIHTWLIIPTIPEARKDLKTVKDCLDRAMEGTLRGCAAPIRLEDWNGQD</sequence>
<keyword evidence="1 3" id="KW-0378">Hydrolase</keyword>